<accession>A0A811LRH3</accession>
<evidence type="ECO:0000256" key="4">
    <source>
        <dbReference type="ARBA" id="ARBA00023136"/>
    </source>
</evidence>
<dbReference type="Proteomes" id="UP000614601">
    <property type="component" value="Unassembled WGS sequence"/>
</dbReference>
<reference evidence="7" key="1">
    <citation type="submission" date="2020-09" db="EMBL/GenBank/DDBJ databases">
        <authorList>
            <person name="Kikuchi T."/>
        </authorList>
    </citation>
    <scope>NUCLEOTIDE SEQUENCE</scope>
    <source>
        <strain evidence="7">SH1</strain>
    </source>
</reference>
<protein>
    <submittedName>
        <fullName evidence="7">Uncharacterized protein</fullName>
    </submittedName>
</protein>
<dbReference type="EMBL" id="CAJFCW020000006">
    <property type="protein sequence ID" value="CAG9127388.1"/>
    <property type="molecule type" value="Genomic_DNA"/>
</dbReference>
<dbReference type="GO" id="GO:0001671">
    <property type="term" value="F:ATPase activator activity"/>
    <property type="evidence" value="ECO:0007669"/>
    <property type="project" value="InterPro"/>
</dbReference>
<evidence type="ECO:0000256" key="5">
    <source>
        <dbReference type="SAM" id="MobiDB-lite"/>
    </source>
</evidence>
<organism evidence="7 8">
    <name type="scientific">Bursaphelenchus okinawaensis</name>
    <dbReference type="NCBI Taxonomy" id="465554"/>
    <lineage>
        <taxon>Eukaryota</taxon>
        <taxon>Metazoa</taxon>
        <taxon>Ecdysozoa</taxon>
        <taxon>Nematoda</taxon>
        <taxon>Chromadorea</taxon>
        <taxon>Rhabditida</taxon>
        <taxon>Tylenchina</taxon>
        <taxon>Tylenchomorpha</taxon>
        <taxon>Aphelenchoidea</taxon>
        <taxon>Aphelenchoididae</taxon>
        <taxon>Bursaphelenchus</taxon>
    </lineage>
</organism>
<comment type="caution">
    <text evidence="7">The sequence shown here is derived from an EMBL/GenBank/DDBJ whole genome shotgun (WGS) entry which is preliminary data.</text>
</comment>
<keyword evidence="8" id="KW-1185">Reference proteome</keyword>
<evidence type="ECO:0000256" key="2">
    <source>
        <dbReference type="ARBA" id="ARBA00022692"/>
    </source>
</evidence>
<evidence type="ECO:0000256" key="3">
    <source>
        <dbReference type="ARBA" id="ARBA00022989"/>
    </source>
</evidence>
<keyword evidence="2 6" id="KW-0812">Transmembrane</keyword>
<dbReference type="EMBL" id="CAJFDH010000006">
    <property type="protein sequence ID" value="CAD5229999.1"/>
    <property type="molecule type" value="Genomic_DNA"/>
</dbReference>
<sequence>MPKKRLYPDLSAELNASGLDHSSSERSEDSEGNETSVKKNRSGLVRSFESLKGNNTTAGSTINRSSSFSSLGGDLTHHDESFEEWWDVTWRNVYAQVDSFCSRLQQHISIPYLFISFLCLIFLLYLFNTSSSVPILNAELYSTLGDNTKQILDKYPQAAPFYKIELQRGFRHIVRRLAGVELEAEGRPVVLLLASTKPHYTEKLSREFVELIERFIPNTTGTITADYGTKRTDFEKNVAGKVKKIKKGKIGVMEMSNIEKLDGTTPLVLHSLADSDTPAFRNMVYIMTVKIEQDPGTVSSECVDVVTRTLLKSWTSPNLGEDQVYPIISRITNLAVCLVFP</sequence>
<proteinExistence type="predicted"/>
<dbReference type="PANTHER" id="PTHR18843">
    <property type="entry name" value="TORSIN-1A-INTERACTING PROTEIN"/>
    <property type="match status" value="1"/>
</dbReference>
<evidence type="ECO:0000256" key="6">
    <source>
        <dbReference type="SAM" id="Phobius"/>
    </source>
</evidence>
<feature type="transmembrane region" description="Helical" evidence="6">
    <location>
        <begin position="110"/>
        <end position="127"/>
    </location>
</feature>
<dbReference type="GO" id="GO:0061024">
    <property type="term" value="P:membrane organization"/>
    <property type="evidence" value="ECO:0007669"/>
    <property type="project" value="TreeGrafter"/>
</dbReference>
<comment type="subcellular location">
    <subcellularLocation>
        <location evidence="1">Membrane</location>
    </subcellularLocation>
</comment>
<evidence type="ECO:0000313" key="8">
    <source>
        <dbReference type="Proteomes" id="UP000614601"/>
    </source>
</evidence>
<keyword evidence="4 6" id="KW-0472">Membrane</keyword>
<evidence type="ECO:0000256" key="1">
    <source>
        <dbReference type="ARBA" id="ARBA00004370"/>
    </source>
</evidence>
<dbReference type="OrthoDB" id="5867339at2759"/>
<dbReference type="Gene3D" id="3.40.50.12190">
    <property type="match status" value="1"/>
</dbReference>
<dbReference type="InterPro" id="IPR038599">
    <property type="entry name" value="LAP1C-like_C_sf"/>
</dbReference>
<evidence type="ECO:0000313" key="7">
    <source>
        <dbReference type="EMBL" id="CAD5229999.1"/>
    </source>
</evidence>
<dbReference type="AlphaFoldDB" id="A0A811LRH3"/>
<dbReference type="InterPro" id="IPR008662">
    <property type="entry name" value="TOIP1/2"/>
</dbReference>
<feature type="region of interest" description="Disordered" evidence="5">
    <location>
        <begin position="1"/>
        <end position="39"/>
    </location>
</feature>
<dbReference type="PANTHER" id="PTHR18843:SF7">
    <property type="entry name" value="LAMINA-ASSOCIATED POLYPEPTIDE 1B ISOFORM 1-RELATED"/>
    <property type="match status" value="1"/>
</dbReference>
<name>A0A811LRH3_9BILA</name>
<dbReference type="Proteomes" id="UP000783686">
    <property type="component" value="Unassembled WGS sequence"/>
</dbReference>
<dbReference type="GO" id="GO:0016020">
    <property type="term" value="C:membrane"/>
    <property type="evidence" value="ECO:0007669"/>
    <property type="project" value="UniProtKB-SubCell"/>
</dbReference>
<gene>
    <name evidence="7" type="ORF">BOKJ2_LOCUS13916</name>
</gene>
<keyword evidence="3 6" id="KW-1133">Transmembrane helix</keyword>